<protein>
    <submittedName>
        <fullName evidence="3">Uncharacterized protein (DUF302 family)</fullName>
    </submittedName>
</protein>
<dbReference type="RefSeq" id="WP_110031492.1">
    <property type="nucleotide sequence ID" value="NZ_QGTR01000002.1"/>
</dbReference>
<dbReference type="InterPro" id="IPR035923">
    <property type="entry name" value="TT1751-like_sf"/>
</dbReference>
<feature type="domain" description="DUF302" evidence="2">
    <location>
        <begin position="79"/>
        <end position="126"/>
    </location>
</feature>
<evidence type="ECO:0000313" key="3">
    <source>
        <dbReference type="EMBL" id="PWW01717.1"/>
    </source>
</evidence>
<feature type="signal peptide" evidence="1">
    <location>
        <begin position="1"/>
        <end position="24"/>
    </location>
</feature>
<evidence type="ECO:0000259" key="2">
    <source>
        <dbReference type="Pfam" id="PF03625"/>
    </source>
</evidence>
<evidence type="ECO:0000313" key="4">
    <source>
        <dbReference type="Proteomes" id="UP000246352"/>
    </source>
</evidence>
<dbReference type="Pfam" id="PF03625">
    <property type="entry name" value="DUF302"/>
    <property type="match status" value="1"/>
</dbReference>
<dbReference type="InterPro" id="IPR005180">
    <property type="entry name" value="DUF302"/>
</dbReference>
<feature type="chain" id="PRO_5016257559" evidence="1">
    <location>
        <begin position="25"/>
        <end position="149"/>
    </location>
</feature>
<evidence type="ECO:0000256" key="1">
    <source>
        <dbReference type="SAM" id="SignalP"/>
    </source>
</evidence>
<reference evidence="3 4" key="1">
    <citation type="submission" date="2018-05" db="EMBL/GenBank/DDBJ databases">
        <title>Genomic Encyclopedia of Type Strains, Phase IV (KMG-IV): sequencing the most valuable type-strain genomes for metagenomic binning, comparative biology and taxonomic classification.</title>
        <authorList>
            <person name="Goeker M."/>
        </authorList>
    </citation>
    <scope>NUCLEOTIDE SEQUENCE [LARGE SCALE GENOMIC DNA]</scope>
    <source>
        <strain evidence="3 4">DSM 16791</strain>
    </source>
</reference>
<proteinExistence type="predicted"/>
<dbReference type="Gene3D" id="3.30.310.70">
    <property type="entry name" value="TT1751-like domain"/>
    <property type="match status" value="1"/>
</dbReference>
<dbReference type="OrthoDB" id="7363179at2"/>
<dbReference type="AlphaFoldDB" id="A0A317PLU3"/>
<accession>A0A317PLU3</accession>
<name>A0A317PLU3_9HYPH</name>
<keyword evidence="4" id="KW-1185">Reference proteome</keyword>
<gene>
    <name evidence="3" type="ORF">DFR52_102381</name>
</gene>
<dbReference type="Proteomes" id="UP000246352">
    <property type="component" value="Unassembled WGS sequence"/>
</dbReference>
<dbReference type="EMBL" id="QGTR01000002">
    <property type="protein sequence ID" value="PWW01717.1"/>
    <property type="molecule type" value="Genomic_DNA"/>
</dbReference>
<comment type="caution">
    <text evidence="3">The sequence shown here is derived from an EMBL/GenBank/DDBJ whole genome shotgun (WGS) entry which is preliminary data.</text>
</comment>
<keyword evidence="1" id="KW-0732">Signal</keyword>
<sequence>MLRLASTVCLALGLIGAAAGAAFAGGQSTSYVFDGSFEDAAFGVENAIVNKGLVVDHVSHVGDMLSRTGEDLGSDVELFKAASIYLFCSARLSRQVMEADPGNIANCPYGVFVTDRDGRVEIGYRNMPEPSMAPVAELLDSIAREAAGQ</sequence>
<organism evidence="3 4">
    <name type="scientific">Hoeflea marina</name>
    <dbReference type="NCBI Taxonomy" id="274592"/>
    <lineage>
        <taxon>Bacteria</taxon>
        <taxon>Pseudomonadati</taxon>
        <taxon>Pseudomonadota</taxon>
        <taxon>Alphaproteobacteria</taxon>
        <taxon>Hyphomicrobiales</taxon>
        <taxon>Rhizobiaceae</taxon>
        <taxon>Hoeflea</taxon>
    </lineage>
</organism>
<dbReference type="SUPFAM" id="SSF103247">
    <property type="entry name" value="TT1751-like"/>
    <property type="match status" value="1"/>
</dbReference>